<dbReference type="InterPro" id="IPR010982">
    <property type="entry name" value="Lambda_DNA-bd_dom_sf"/>
</dbReference>
<dbReference type="KEGG" id="cpas:Clopa_3447"/>
<name>R4K4Z9_CLOPA</name>
<protein>
    <recommendedName>
        <fullName evidence="1">HTH cro/C1-type domain-containing protein</fullName>
    </recommendedName>
</protein>
<dbReference type="SUPFAM" id="SSF47413">
    <property type="entry name" value="lambda repressor-like DNA-binding domains"/>
    <property type="match status" value="1"/>
</dbReference>
<feature type="domain" description="HTH cro/C1-type" evidence="1">
    <location>
        <begin position="10"/>
        <end position="63"/>
    </location>
</feature>
<dbReference type="EMBL" id="CP003261">
    <property type="protein sequence ID" value="AGK98237.1"/>
    <property type="molecule type" value="Genomic_DNA"/>
</dbReference>
<proteinExistence type="predicted"/>
<evidence type="ECO:0000313" key="3">
    <source>
        <dbReference type="Proteomes" id="UP000013523"/>
    </source>
</evidence>
<dbReference type="PATRIC" id="fig|86416.3.peg.3441"/>
<reference evidence="2 3" key="1">
    <citation type="submission" date="2012-01" db="EMBL/GenBank/DDBJ databases">
        <title>Complete sequence of chromosome of Clostridium pasteurianum BC1.</title>
        <authorList>
            <consortium name="US DOE Joint Genome Institute"/>
            <person name="Lucas S."/>
            <person name="Han J."/>
            <person name="Lapidus A."/>
            <person name="Cheng J.-F."/>
            <person name="Goodwin L."/>
            <person name="Pitluck S."/>
            <person name="Peters L."/>
            <person name="Mikhailova N."/>
            <person name="Teshima H."/>
            <person name="Detter J.C."/>
            <person name="Han C."/>
            <person name="Tapia R."/>
            <person name="Land M."/>
            <person name="Hauser L."/>
            <person name="Kyrpides N."/>
            <person name="Ivanova N."/>
            <person name="Pagani I."/>
            <person name="Dunn J."/>
            <person name="Taghavi S."/>
            <person name="Francis A."/>
            <person name="van der Lelie D."/>
            <person name="Woyke T."/>
        </authorList>
    </citation>
    <scope>NUCLEOTIDE SEQUENCE [LARGE SCALE GENOMIC DNA]</scope>
    <source>
        <strain evidence="2 3">BC1</strain>
    </source>
</reference>
<dbReference type="STRING" id="86416.Clopa_3447"/>
<dbReference type="HOGENOM" id="CLU_651668_0_0_9"/>
<sequence length="419" mass="49918">MEILSIGEKIKRSRIYKGYTLKDICGKKISVSKMSCIENGKIKPDNWILELVASKLGINIEYLKKDVREQLEFNLEKIKNGHNKTDQGDVLRYNLEYAEEYKYYDIAFEFMHMLFNYYLDIKDTKSCQINTARHYNLCRRSGNEKNKLLYYMDIGRYFYAENEYFQAANYYNNVRKTLTEKECKDYDFLSNVIYEEANCHFMMKDCEKAYEILTRLVDIIDFIHDGEHKAKIFNLLGILSIKMNNGKFEDFEKKSYELCKNHKSLKAEFIYSYGCAMLETDISDKAYKYVNESIALYPTDNKKNFVHFMINVIETLIEIDKISQAQDICDKVLNYSIDLHEDMFIEKSYYFKALIMYKEKNIEMSEMYMNLSLDILMRIGNKNQIKNRYMEMGILYFEMNNTSESIKYFSLALNSNKRV</sequence>
<dbReference type="SUPFAM" id="SSF48452">
    <property type="entry name" value="TPR-like"/>
    <property type="match status" value="1"/>
</dbReference>
<keyword evidence="3" id="KW-1185">Reference proteome</keyword>
<dbReference type="Gene3D" id="1.25.40.10">
    <property type="entry name" value="Tetratricopeptide repeat domain"/>
    <property type="match status" value="2"/>
</dbReference>
<organism evidence="2 3">
    <name type="scientific">Clostridium pasteurianum BC1</name>
    <dbReference type="NCBI Taxonomy" id="86416"/>
    <lineage>
        <taxon>Bacteria</taxon>
        <taxon>Bacillati</taxon>
        <taxon>Bacillota</taxon>
        <taxon>Clostridia</taxon>
        <taxon>Eubacteriales</taxon>
        <taxon>Clostridiaceae</taxon>
        <taxon>Clostridium</taxon>
    </lineage>
</organism>
<dbReference type="GO" id="GO:0003677">
    <property type="term" value="F:DNA binding"/>
    <property type="evidence" value="ECO:0007669"/>
    <property type="project" value="InterPro"/>
</dbReference>
<dbReference type="AlphaFoldDB" id="R4K4Z9"/>
<dbReference type="Gene3D" id="1.10.260.40">
    <property type="entry name" value="lambda repressor-like DNA-binding domains"/>
    <property type="match status" value="1"/>
</dbReference>
<dbReference type="CDD" id="cd00093">
    <property type="entry name" value="HTH_XRE"/>
    <property type="match status" value="1"/>
</dbReference>
<dbReference type="PROSITE" id="PS50943">
    <property type="entry name" value="HTH_CROC1"/>
    <property type="match status" value="1"/>
</dbReference>
<dbReference type="RefSeq" id="WP_015616521.1">
    <property type="nucleotide sequence ID" value="NC_021182.1"/>
</dbReference>
<evidence type="ECO:0000259" key="1">
    <source>
        <dbReference type="PROSITE" id="PS50943"/>
    </source>
</evidence>
<dbReference type="eggNOG" id="COG1396">
    <property type="taxonomic scope" value="Bacteria"/>
</dbReference>
<dbReference type="InterPro" id="IPR001387">
    <property type="entry name" value="Cro/C1-type_HTH"/>
</dbReference>
<dbReference type="OrthoDB" id="2986817at2"/>
<accession>R4K4Z9</accession>
<evidence type="ECO:0000313" key="2">
    <source>
        <dbReference type="EMBL" id="AGK98237.1"/>
    </source>
</evidence>
<dbReference type="Proteomes" id="UP000013523">
    <property type="component" value="Chromosome"/>
</dbReference>
<dbReference type="InterPro" id="IPR011990">
    <property type="entry name" value="TPR-like_helical_dom_sf"/>
</dbReference>
<gene>
    <name evidence="2" type="ORF">Clopa_3447</name>
</gene>